<keyword evidence="2" id="KW-0802">TPR repeat</keyword>
<protein>
    <submittedName>
        <fullName evidence="3">Oidioi.mRNA.OKI2018_I69.chr1.g997.t1.cds</fullName>
    </submittedName>
</protein>
<dbReference type="SUPFAM" id="SSF48452">
    <property type="entry name" value="TPR-like"/>
    <property type="match status" value="1"/>
</dbReference>
<comment type="similarity">
    <text evidence="1">Belongs to the TTC39 family.</text>
</comment>
<dbReference type="Proteomes" id="UP001158576">
    <property type="component" value="Chromosome 1"/>
</dbReference>
<dbReference type="PANTHER" id="PTHR31859">
    <property type="entry name" value="TETRATRICOPEPTIDE REPEAT PROTEIN 39 FAMILY MEMBER"/>
    <property type="match status" value="1"/>
</dbReference>
<evidence type="ECO:0000256" key="1">
    <source>
        <dbReference type="ARBA" id="ARBA00006400"/>
    </source>
</evidence>
<dbReference type="InterPro" id="IPR011990">
    <property type="entry name" value="TPR-like_helical_dom_sf"/>
</dbReference>
<dbReference type="InterPro" id="IPR019412">
    <property type="entry name" value="IML2/TPR_39"/>
</dbReference>
<gene>
    <name evidence="3" type="ORF">OKIOD_LOCUS9762</name>
</gene>
<evidence type="ECO:0000313" key="4">
    <source>
        <dbReference type="Proteomes" id="UP001158576"/>
    </source>
</evidence>
<organism evidence="3 4">
    <name type="scientific">Oikopleura dioica</name>
    <name type="common">Tunicate</name>
    <dbReference type="NCBI Taxonomy" id="34765"/>
    <lineage>
        <taxon>Eukaryota</taxon>
        <taxon>Metazoa</taxon>
        <taxon>Chordata</taxon>
        <taxon>Tunicata</taxon>
        <taxon>Appendicularia</taxon>
        <taxon>Copelata</taxon>
        <taxon>Oikopleuridae</taxon>
        <taxon>Oikopleura</taxon>
    </lineage>
</organism>
<accession>A0ABN7SQT3</accession>
<dbReference type="Gene3D" id="1.25.40.10">
    <property type="entry name" value="Tetratricopeptide repeat domain"/>
    <property type="match status" value="1"/>
</dbReference>
<evidence type="ECO:0000256" key="2">
    <source>
        <dbReference type="ARBA" id="ARBA00022803"/>
    </source>
</evidence>
<evidence type="ECO:0000313" key="3">
    <source>
        <dbReference type="EMBL" id="CAG5103912.1"/>
    </source>
</evidence>
<sequence>MPEEDNFEDALDHVNAENTIEKGIKIADLSQHLFFNNKFQEAQDLVQPVQNETFYHHHAMTALRLLNAVMTFDQGDFKIALESGESTVKMCDSFLNEGFMNSLSEAFDSNKYKNWSDEKCHALLVRAEAILFKTAALVLSSGTDILAIANGCLAVRESYKIFEKCMKIVEKKTWSSEFLKNEFEFGAKCGLGVYQLYLSVLPPKILKILEWVGFRGDRDAGLALLYECANANCCRSIFSKWFPMFYFYIVQYFFGTVGEIKGLSCETTDEHLQQLGNLFKGGAIVEINKAQRKIIDGDLKTAITHLNPGQHSFQNFDHFLYWNLYWCNGMLQNFEEAQKYSAKLLKESKWSPAIYSYMHGLALLELGRTDEALEIFSKIESLRQKVAGKSIPDEKYVSRKATAFVDGKSKLAFGFLELAYFFNYTKTGNFNPEIVRIWRSTCEKRAATLEKESEEQAIYSFFKGLFLIQSGKPADASTELKILLKTHKKLKIEKYILPCATVELGNALRLQGYNSEAAKCFDQAKDKFTGYYLESRLHFRCHNYKSILQNATETTM</sequence>
<dbReference type="PANTHER" id="PTHR31859:SF1">
    <property type="entry name" value="TETRATRICOPEPTIDE REPEAT PROTEIN 39C"/>
    <property type="match status" value="1"/>
</dbReference>
<reference evidence="3 4" key="1">
    <citation type="submission" date="2021-04" db="EMBL/GenBank/DDBJ databases">
        <authorList>
            <person name="Bliznina A."/>
        </authorList>
    </citation>
    <scope>NUCLEOTIDE SEQUENCE [LARGE SCALE GENOMIC DNA]</scope>
</reference>
<dbReference type="Pfam" id="PF10300">
    <property type="entry name" value="Iml2-TPR_39"/>
    <property type="match status" value="1"/>
</dbReference>
<name>A0ABN7SQT3_OIKDI</name>
<dbReference type="EMBL" id="OU015566">
    <property type="protein sequence ID" value="CAG5103912.1"/>
    <property type="molecule type" value="Genomic_DNA"/>
</dbReference>
<proteinExistence type="inferred from homology"/>
<keyword evidence="4" id="KW-1185">Reference proteome</keyword>